<accession>B7LBY0</accession>
<evidence type="ECO:0000256" key="1">
    <source>
        <dbReference type="SAM" id="Phobius"/>
    </source>
</evidence>
<gene>
    <name evidence="2" type="ordered locus">EC55989_4681</name>
</gene>
<reference evidence="3" key="1">
    <citation type="journal article" date="2009" name="PLoS Genet.">
        <title>Organised genome dynamics in the Escherichia coli species results in highly diverse adaptive paths.</title>
        <authorList>
            <person name="Touchon M."/>
            <person name="Hoede C."/>
            <person name="Tenaillon O."/>
            <person name="Barbe V."/>
            <person name="Baeriswyl S."/>
            <person name="Bidet P."/>
            <person name="Bingen E."/>
            <person name="Bonacorsi S."/>
            <person name="Bouchier C."/>
            <person name="Bouvet O."/>
            <person name="Calteau A."/>
            <person name="Chiapello H."/>
            <person name="Clermont O."/>
            <person name="Cruveiller S."/>
            <person name="Danchin A."/>
            <person name="Diard M."/>
            <person name="Dossat C."/>
            <person name="Karoui M.E."/>
            <person name="Frapy E."/>
            <person name="Garry L."/>
            <person name="Ghigo J.M."/>
            <person name="Gilles A.M."/>
            <person name="Johnson J."/>
            <person name="Le Bouguenec C."/>
            <person name="Lescat M."/>
            <person name="Mangenot S."/>
            <person name="Martinez-Jehanne V."/>
            <person name="Matic I."/>
            <person name="Nassif X."/>
            <person name="Oztas S."/>
            <person name="Petit M.A."/>
            <person name="Pichon C."/>
            <person name="Rouy Z."/>
            <person name="Ruf C.S."/>
            <person name="Schneider D."/>
            <person name="Tourret J."/>
            <person name="Vacherie B."/>
            <person name="Vallenet D."/>
            <person name="Medigue C."/>
            <person name="Rocha E.P.C."/>
            <person name="Denamur E."/>
        </authorList>
    </citation>
    <scope>NUCLEOTIDE SEQUENCE [LARGE SCALE GENOMIC DNA]</scope>
    <source>
        <strain evidence="3">55989 / EAEC</strain>
    </source>
</reference>
<keyword evidence="1" id="KW-0472">Membrane</keyword>
<dbReference type="Proteomes" id="UP000000746">
    <property type="component" value="Chromosome"/>
</dbReference>
<sequence>MLVSTPKFAIIFASVLSLRNRHLVNTTWITRSTPTSVTLSDNSPGRVCGPSSTGENMYYPVTDYIALALIISFLFLTLFICLLCLKHERIKKETIRQKNAHILEHGWNATEFSWFRYGQYNETGIYISIEKTIIITITVSGGCFKKEYSIVSHMLVTDTITEATLYENGLYTRHIRLSRPVSDSKYPLPPGSQLIKNMTLRLRLQDQQEETSVTLFQGKMSTDGNNYYIIKGKVSSVLLLLKMLQINHA</sequence>
<dbReference type="AlphaFoldDB" id="B7LBY0"/>
<evidence type="ECO:0000313" key="3">
    <source>
        <dbReference type="Proteomes" id="UP000000746"/>
    </source>
</evidence>
<keyword evidence="1" id="KW-1133">Transmembrane helix</keyword>
<evidence type="ECO:0000313" key="2">
    <source>
        <dbReference type="EMBL" id="CAV01566.1"/>
    </source>
</evidence>
<dbReference type="EMBL" id="CU928145">
    <property type="protein sequence ID" value="CAV01566.1"/>
    <property type="molecule type" value="Genomic_DNA"/>
</dbReference>
<dbReference type="KEGG" id="eck:EC55989_4681"/>
<proteinExistence type="predicted"/>
<name>B7LBY0_ECO55</name>
<keyword evidence="1" id="KW-0812">Transmembrane</keyword>
<keyword evidence="3" id="KW-1185">Reference proteome</keyword>
<protein>
    <submittedName>
        <fullName evidence="2">Uncharacterized protein</fullName>
    </submittedName>
</protein>
<organism evidence="2 3">
    <name type="scientific">Escherichia coli (strain 55989 / EAEC)</name>
    <dbReference type="NCBI Taxonomy" id="585055"/>
    <lineage>
        <taxon>Bacteria</taxon>
        <taxon>Pseudomonadati</taxon>
        <taxon>Pseudomonadota</taxon>
        <taxon>Gammaproteobacteria</taxon>
        <taxon>Enterobacterales</taxon>
        <taxon>Enterobacteriaceae</taxon>
        <taxon>Escherichia</taxon>
    </lineage>
</organism>
<feature type="transmembrane region" description="Helical" evidence="1">
    <location>
        <begin position="64"/>
        <end position="85"/>
    </location>
</feature>
<dbReference type="HOGENOM" id="CLU_098658_0_0_6"/>